<dbReference type="Proteomes" id="UP001055811">
    <property type="component" value="Linkage Group LG09"/>
</dbReference>
<comment type="caution">
    <text evidence="1">The sequence shown here is derived from an EMBL/GenBank/DDBJ whole genome shotgun (WGS) entry which is preliminary data.</text>
</comment>
<name>A0ACB8Z1J5_CICIN</name>
<reference evidence="2" key="1">
    <citation type="journal article" date="2022" name="Mol. Ecol. Resour.">
        <title>The genomes of chicory, endive, great burdock and yacon provide insights into Asteraceae palaeo-polyploidization history and plant inulin production.</title>
        <authorList>
            <person name="Fan W."/>
            <person name="Wang S."/>
            <person name="Wang H."/>
            <person name="Wang A."/>
            <person name="Jiang F."/>
            <person name="Liu H."/>
            <person name="Zhao H."/>
            <person name="Xu D."/>
            <person name="Zhang Y."/>
        </authorList>
    </citation>
    <scope>NUCLEOTIDE SEQUENCE [LARGE SCALE GENOMIC DNA]</scope>
    <source>
        <strain evidence="2">cv. Punajuju</strain>
    </source>
</reference>
<keyword evidence="2" id="KW-1185">Reference proteome</keyword>
<sequence>MKPYLSLFPNFLSYFLYKNPTLRTKPPLPINNTICRLPPSDPTPISRLTTMEKPDLRLPIHHRTEKTPSTERT</sequence>
<reference evidence="1 2" key="2">
    <citation type="journal article" date="2022" name="Mol. Ecol. Resour.">
        <title>The genomes of chicory, endive, great burdock and yacon provide insights into Asteraceae paleo-polyploidization history and plant inulin production.</title>
        <authorList>
            <person name="Fan W."/>
            <person name="Wang S."/>
            <person name="Wang H."/>
            <person name="Wang A."/>
            <person name="Jiang F."/>
            <person name="Liu H."/>
            <person name="Zhao H."/>
            <person name="Xu D."/>
            <person name="Zhang Y."/>
        </authorList>
    </citation>
    <scope>NUCLEOTIDE SEQUENCE [LARGE SCALE GENOMIC DNA]</scope>
    <source>
        <strain evidence="2">cv. Punajuju</strain>
        <tissue evidence="1">Leaves</tissue>
    </source>
</reference>
<evidence type="ECO:0000313" key="1">
    <source>
        <dbReference type="EMBL" id="KAI3691336.1"/>
    </source>
</evidence>
<accession>A0ACB8Z1J5</accession>
<evidence type="ECO:0000313" key="2">
    <source>
        <dbReference type="Proteomes" id="UP001055811"/>
    </source>
</evidence>
<dbReference type="EMBL" id="CM042017">
    <property type="protein sequence ID" value="KAI3691336.1"/>
    <property type="molecule type" value="Genomic_DNA"/>
</dbReference>
<proteinExistence type="predicted"/>
<organism evidence="1 2">
    <name type="scientific">Cichorium intybus</name>
    <name type="common">Chicory</name>
    <dbReference type="NCBI Taxonomy" id="13427"/>
    <lineage>
        <taxon>Eukaryota</taxon>
        <taxon>Viridiplantae</taxon>
        <taxon>Streptophyta</taxon>
        <taxon>Embryophyta</taxon>
        <taxon>Tracheophyta</taxon>
        <taxon>Spermatophyta</taxon>
        <taxon>Magnoliopsida</taxon>
        <taxon>eudicotyledons</taxon>
        <taxon>Gunneridae</taxon>
        <taxon>Pentapetalae</taxon>
        <taxon>asterids</taxon>
        <taxon>campanulids</taxon>
        <taxon>Asterales</taxon>
        <taxon>Asteraceae</taxon>
        <taxon>Cichorioideae</taxon>
        <taxon>Cichorieae</taxon>
        <taxon>Cichoriinae</taxon>
        <taxon>Cichorium</taxon>
    </lineage>
</organism>
<protein>
    <submittedName>
        <fullName evidence="1">Uncharacterized protein</fullName>
    </submittedName>
</protein>
<gene>
    <name evidence="1" type="ORF">L2E82_49667</name>
</gene>